<keyword evidence="6" id="KW-1185">Reference proteome</keyword>
<dbReference type="GO" id="GO:0004731">
    <property type="term" value="F:purine-nucleoside phosphorylase activity"/>
    <property type="evidence" value="ECO:0007669"/>
    <property type="project" value="TreeGrafter"/>
</dbReference>
<dbReference type="GO" id="GO:0004850">
    <property type="term" value="F:uridine phosphorylase activity"/>
    <property type="evidence" value="ECO:0007669"/>
    <property type="project" value="UniProtKB-EC"/>
</dbReference>
<evidence type="ECO:0000256" key="1">
    <source>
        <dbReference type="ARBA" id="ARBA00011888"/>
    </source>
</evidence>
<evidence type="ECO:0000313" key="6">
    <source>
        <dbReference type="Proteomes" id="UP000184363"/>
    </source>
</evidence>
<dbReference type="InterPro" id="IPR035994">
    <property type="entry name" value="Nucleoside_phosphorylase_sf"/>
</dbReference>
<evidence type="ECO:0000259" key="4">
    <source>
        <dbReference type="Pfam" id="PF01048"/>
    </source>
</evidence>
<sequence>MDLPLLEDDLAEPGVIEPDAIVRRMRVDAMPDTAVLCFFPEVIKRLAADGARLICSFKLESGRTPVHEIEVGGRRIAVLQPGVGAPLAAVFMEDLIALGVRRFVAVGGAGALLPELVLGHAVVVESAVRDEGTSFHYLPAGAVVDADPAGVAALCTTLDAAGVPYLRARTWTTDAVYRETRSRVERRRAMGCAVVEMEAAALIAVARYRGVSFAQLLLSADSLAGEEWEHRGWTTAAAARQGMFEVAAQAAAALA</sequence>
<dbReference type="PANTHER" id="PTHR43691">
    <property type="entry name" value="URIDINE PHOSPHORYLASE"/>
    <property type="match status" value="1"/>
</dbReference>
<organism evidence="5 6">
    <name type="scientific">Pseudonocardia thermophila</name>
    <dbReference type="NCBI Taxonomy" id="1848"/>
    <lineage>
        <taxon>Bacteria</taxon>
        <taxon>Bacillati</taxon>
        <taxon>Actinomycetota</taxon>
        <taxon>Actinomycetes</taxon>
        <taxon>Pseudonocardiales</taxon>
        <taxon>Pseudonocardiaceae</taxon>
        <taxon>Pseudonocardia</taxon>
    </lineage>
</organism>
<dbReference type="GO" id="GO:0006152">
    <property type="term" value="P:purine nucleoside catabolic process"/>
    <property type="evidence" value="ECO:0007669"/>
    <property type="project" value="TreeGrafter"/>
</dbReference>
<proteinExistence type="predicted"/>
<evidence type="ECO:0000313" key="5">
    <source>
        <dbReference type="EMBL" id="SHK44659.1"/>
    </source>
</evidence>
<protein>
    <recommendedName>
        <fullName evidence="2">Uridine phosphorylase</fullName>
        <ecNumber evidence="1">2.4.2.3</ecNumber>
    </recommendedName>
</protein>
<dbReference type="InterPro" id="IPR000845">
    <property type="entry name" value="Nucleoside_phosphorylase_d"/>
</dbReference>
<reference evidence="5 6" key="1">
    <citation type="submission" date="2016-11" db="EMBL/GenBank/DDBJ databases">
        <authorList>
            <person name="Jaros S."/>
            <person name="Januszkiewicz K."/>
            <person name="Wedrychowicz H."/>
        </authorList>
    </citation>
    <scope>NUCLEOTIDE SEQUENCE [LARGE SCALE GENOMIC DNA]</scope>
    <source>
        <strain evidence="5 6">DSM 43832</strain>
    </source>
</reference>
<name>A0A1M6SJ76_PSETH</name>
<dbReference type="Gene3D" id="3.40.50.1580">
    <property type="entry name" value="Nucleoside phosphorylase domain"/>
    <property type="match status" value="1"/>
</dbReference>
<dbReference type="Pfam" id="PF01048">
    <property type="entry name" value="PNP_UDP_1"/>
    <property type="match status" value="1"/>
</dbReference>
<gene>
    <name evidence="5" type="ORF">SAMN05443637_106174</name>
</gene>
<dbReference type="EMBL" id="FRAP01000006">
    <property type="protein sequence ID" value="SHK44659.1"/>
    <property type="molecule type" value="Genomic_DNA"/>
</dbReference>
<dbReference type="AlphaFoldDB" id="A0A1M6SJ76"/>
<dbReference type="RefSeq" id="WP_200803838.1">
    <property type="nucleotide sequence ID" value="NZ_CALGVN010000062.1"/>
</dbReference>
<dbReference type="Proteomes" id="UP000184363">
    <property type="component" value="Unassembled WGS sequence"/>
</dbReference>
<comment type="catalytic activity">
    <reaction evidence="3">
        <text>uridine + phosphate = alpha-D-ribose 1-phosphate + uracil</text>
        <dbReference type="Rhea" id="RHEA:24388"/>
        <dbReference type="ChEBI" id="CHEBI:16704"/>
        <dbReference type="ChEBI" id="CHEBI:17568"/>
        <dbReference type="ChEBI" id="CHEBI:43474"/>
        <dbReference type="ChEBI" id="CHEBI:57720"/>
        <dbReference type="EC" id="2.4.2.3"/>
    </reaction>
</comment>
<dbReference type="CDD" id="cd09007">
    <property type="entry name" value="NP-I_spr0068"/>
    <property type="match status" value="1"/>
</dbReference>
<dbReference type="PANTHER" id="PTHR43691:SF11">
    <property type="entry name" value="FI09636P-RELATED"/>
    <property type="match status" value="1"/>
</dbReference>
<accession>A0A1M6SJ76</accession>
<dbReference type="GO" id="GO:0005829">
    <property type="term" value="C:cytosol"/>
    <property type="evidence" value="ECO:0007669"/>
    <property type="project" value="TreeGrafter"/>
</dbReference>
<feature type="domain" description="Nucleoside phosphorylase" evidence="4">
    <location>
        <begin position="34"/>
        <end position="253"/>
    </location>
</feature>
<dbReference type="EC" id="2.4.2.3" evidence="1"/>
<dbReference type="STRING" id="1848.SAMN05443637_106174"/>
<dbReference type="SUPFAM" id="SSF53167">
    <property type="entry name" value="Purine and uridine phosphorylases"/>
    <property type="match status" value="1"/>
</dbReference>
<evidence type="ECO:0000256" key="2">
    <source>
        <dbReference type="ARBA" id="ARBA00021980"/>
    </source>
</evidence>
<evidence type="ECO:0000256" key="3">
    <source>
        <dbReference type="ARBA" id="ARBA00048447"/>
    </source>
</evidence>